<reference evidence="2 3" key="1">
    <citation type="journal article" date="2018" name="Int. J. Syst. Bacteriol.">
        <title>Oceaniradius stylonemae gen. nov., sp. nov., isolated from a red alga, Stylonema cornu-cervi.</title>
        <authorList>
            <person name="Jeong S."/>
        </authorList>
    </citation>
    <scope>NUCLEOTIDE SEQUENCE [LARGE SCALE GENOMIC DNA]</scope>
    <source>
        <strain evidence="2 3">StC1</strain>
    </source>
</reference>
<dbReference type="EMBL" id="QFWV02000007">
    <property type="protein sequence ID" value="RKF06227.1"/>
    <property type="molecule type" value="Genomic_DNA"/>
</dbReference>
<gene>
    <name evidence="2" type="ORF">DEM25_011290</name>
</gene>
<keyword evidence="1" id="KW-1133">Transmembrane helix</keyword>
<keyword evidence="1" id="KW-0472">Membrane</keyword>
<dbReference type="RefSeq" id="WP_109765874.1">
    <property type="nucleotide sequence ID" value="NZ_QFWV02000007.1"/>
</dbReference>
<organism evidence="2 3">
    <name type="scientific">Oceaniradius stylonematis</name>
    <dbReference type="NCBI Taxonomy" id="2184161"/>
    <lineage>
        <taxon>Bacteria</taxon>
        <taxon>Pseudomonadati</taxon>
        <taxon>Pseudomonadota</taxon>
        <taxon>Alphaproteobacteria</taxon>
        <taxon>Hyphomicrobiales</taxon>
        <taxon>Ahrensiaceae</taxon>
        <taxon>Oceaniradius</taxon>
    </lineage>
</organism>
<feature type="transmembrane region" description="Helical" evidence="1">
    <location>
        <begin position="25"/>
        <end position="50"/>
    </location>
</feature>
<evidence type="ECO:0000313" key="2">
    <source>
        <dbReference type="EMBL" id="RKF06227.1"/>
    </source>
</evidence>
<evidence type="ECO:0000256" key="1">
    <source>
        <dbReference type="SAM" id="Phobius"/>
    </source>
</evidence>
<feature type="transmembrane region" description="Helical" evidence="1">
    <location>
        <begin position="62"/>
        <end position="85"/>
    </location>
</feature>
<proteinExistence type="predicted"/>
<sequence length="95" mass="9476">MTDTQSTTDIGPETSGETAVLTTSALFTAIAGIILVDAEILAVAGTAAYALSTAIGTGPVGLAVIGGLVGLPTLWLCWMVARLAIAGERDAANDE</sequence>
<keyword evidence="1" id="KW-0812">Transmembrane</keyword>
<keyword evidence="3" id="KW-1185">Reference proteome</keyword>
<accession>A0A3A8A7F0</accession>
<dbReference type="AlphaFoldDB" id="A0A3A8A7F0"/>
<evidence type="ECO:0000313" key="3">
    <source>
        <dbReference type="Proteomes" id="UP000246132"/>
    </source>
</evidence>
<comment type="caution">
    <text evidence="2">The sequence shown here is derived from an EMBL/GenBank/DDBJ whole genome shotgun (WGS) entry which is preliminary data.</text>
</comment>
<name>A0A3A8A7F0_9HYPH</name>
<protein>
    <submittedName>
        <fullName evidence="2">Uncharacterized protein</fullName>
    </submittedName>
</protein>
<dbReference type="Proteomes" id="UP000246132">
    <property type="component" value="Unassembled WGS sequence"/>
</dbReference>